<protein>
    <submittedName>
        <fullName evidence="2">AbgT family transporter</fullName>
    </submittedName>
</protein>
<gene>
    <name evidence="2" type="ORF">E7512_10975</name>
</gene>
<keyword evidence="1" id="KW-0812">Transmembrane</keyword>
<sequence>MEHTSTAKPSRFERFLKGTENLGNKIPHPMMLFIWLSIAVILLSFICSMFGVSDVNPATGEIVTAYNLLSVDGLVKMITQAVNNFITLPALGMVLVCMMGVGLCDHSGLFYTALKGFADFSKGSDTVVIAAFSFVSIMAGCAGGAGFVVMPALGAMIWMGMKKNPLAGMFVAYSSVSGGYASSLIITAWDVVNASFTTAAAQLIDPNISLSPAINWYFSAVSVPILTIASVVLTLKVLEPRMEKYDPAFSDLEAEDTISLTSAKEKKALKMAGLSVLAYAAVVVVLVVTGVLCDPKTGSPIATNAPLMKGITIFIALMFAVPGTVYGVVSGKFQGISDIAKALEKTMAGMGGYIALMFFIAQFLNYFNWSNLGIILAIKGANLLKVSGFPIWMVLILFMLMCMLLNLFIGSASTKWAILASVFVPMFMVLGFHPGLIQMAYRIGDAVTNPICAIDAYFVMLLALAQRYDRRCGVGTLLANMMPFALTYGALMMIQLLLWYFLNLPMGPNAPILLS</sequence>
<feature type="transmembrane region" description="Helical" evidence="1">
    <location>
        <begin position="350"/>
        <end position="369"/>
    </location>
</feature>
<dbReference type="InterPro" id="IPR004697">
    <property type="entry name" value="AbgT"/>
</dbReference>
<evidence type="ECO:0000313" key="2">
    <source>
        <dbReference type="EMBL" id="MBE6834077.1"/>
    </source>
</evidence>
<comment type="caution">
    <text evidence="2">The sequence shown here is derived from an EMBL/GenBank/DDBJ whole genome shotgun (WGS) entry which is preliminary data.</text>
</comment>
<feature type="transmembrane region" description="Helical" evidence="1">
    <location>
        <begin position="389"/>
        <end position="409"/>
    </location>
</feature>
<feature type="transmembrane region" description="Helical" evidence="1">
    <location>
        <begin position="271"/>
        <end position="291"/>
    </location>
</feature>
<feature type="transmembrane region" description="Helical" evidence="1">
    <location>
        <begin position="85"/>
        <end position="109"/>
    </location>
</feature>
<dbReference type="EMBL" id="SVNY01000005">
    <property type="protein sequence ID" value="MBE6834077.1"/>
    <property type="molecule type" value="Genomic_DNA"/>
</dbReference>
<feature type="transmembrane region" description="Helical" evidence="1">
    <location>
        <begin position="416"/>
        <end position="441"/>
    </location>
</feature>
<feature type="transmembrane region" description="Helical" evidence="1">
    <location>
        <begin position="447"/>
        <end position="465"/>
    </location>
</feature>
<reference evidence="2" key="1">
    <citation type="submission" date="2019-04" db="EMBL/GenBank/DDBJ databases">
        <title>Evolution of Biomass-Degrading Anaerobic Consortia Revealed by Metagenomics.</title>
        <authorList>
            <person name="Peng X."/>
        </authorList>
    </citation>
    <scope>NUCLEOTIDE SEQUENCE</scope>
    <source>
        <strain evidence="2">SIG551</strain>
    </source>
</reference>
<dbReference type="Pfam" id="PF03806">
    <property type="entry name" value="ABG_transport"/>
    <property type="match status" value="1"/>
</dbReference>
<evidence type="ECO:0000313" key="3">
    <source>
        <dbReference type="Proteomes" id="UP000754750"/>
    </source>
</evidence>
<name>A0A928Q5Q5_9FIRM</name>
<feature type="transmembrane region" description="Helical" evidence="1">
    <location>
        <begin position="32"/>
        <end position="52"/>
    </location>
</feature>
<feature type="transmembrane region" description="Helical" evidence="1">
    <location>
        <begin position="170"/>
        <end position="189"/>
    </location>
</feature>
<proteinExistence type="predicted"/>
<dbReference type="GO" id="GO:0015558">
    <property type="term" value="F:secondary active p-aminobenzoyl-glutamate transmembrane transporter activity"/>
    <property type="evidence" value="ECO:0007669"/>
    <property type="project" value="InterPro"/>
</dbReference>
<dbReference type="RefSeq" id="WP_326840674.1">
    <property type="nucleotide sequence ID" value="NZ_JBKWRC010000001.1"/>
</dbReference>
<dbReference type="AlphaFoldDB" id="A0A928Q5Q5"/>
<dbReference type="GO" id="GO:1902604">
    <property type="term" value="P:p-aminobenzoyl-glutamate transmembrane transport"/>
    <property type="evidence" value="ECO:0007669"/>
    <property type="project" value="InterPro"/>
</dbReference>
<feature type="transmembrane region" description="Helical" evidence="1">
    <location>
        <begin position="129"/>
        <end position="158"/>
    </location>
</feature>
<feature type="transmembrane region" description="Helical" evidence="1">
    <location>
        <begin position="311"/>
        <end position="329"/>
    </location>
</feature>
<keyword evidence="1" id="KW-0472">Membrane</keyword>
<dbReference type="PANTHER" id="PTHR30282:SF0">
    <property type="entry name" value="P-AMINOBENZOYL-GLUTAMATE TRANSPORT PROTEIN"/>
    <property type="match status" value="1"/>
</dbReference>
<feature type="transmembrane region" description="Helical" evidence="1">
    <location>
        <begin position="477"/>
        <end position="502"/>
    </location>
</feature>
<feature type="transmembrane region" description="Helical" evidence="1">
    <location>
        <begin position="216"/>
        <end position="235"/>
    </location>
</feature>
<keyword evidence="1" id="KW-1133">Transmembrane helix</keyword>
<dbReference type="Proteomes" id="UP000754750">
    <property type="component" value="Unassembled WGS sequence"/>
</dbReference>
<accession>A0A928Q5Q5</accession>
<dbReference type="PANTHER" id="PTHR30282">
    <property type="entry name" value="P-AMINOBENZOYL GLUTAMATE TRANSPORTER"/>
    <property type="match status" value="1"/>
</dbReference>
<evidence type="ECO:0000256" key="1">
    <source>
        <dbReference type="SAM" id="Phobius"/>
    </source>
</evidence>
<organism evidence="2 3">
    <name type="scientific">Faecalispora sporosphaeroides</name>
    <dbReference type="NCBI Taxonomy" id="1549"/>
    <lineage>
        <taxon>Bacteria</taxon>
        <taxon>Bacillati</taxon>
        <taxon>Bacillota</taxon>
        <taxon>Clostridia</taxon>
        <taxon>Eubacteriales</taxon>
        <taxon>Oscillospiraceae</taxon>
        <taxon>Faecalispora</taxon>
    </lineage>
</organism>